<evidence type="ECO:0000256" key="1">
    <source>
        <dbReference type="SAM" id="MobiDB-lite"/>
    </source>
</evidence>
<dbReference type="SUPFAM" id="SSF50969">
    <property type="entry name" value="YVTN repeat-like/Quinoprotein amine dehydrogenase"/>
    <property type="match status" value="1"/>
</dbReference>
<evidence type="ECO:0008006" key="4">
    <source>
        <dbReference type="Google" id="ProtNLM"/>
    </source>
</evidence>
<dbReference type="InterPro" id="IPR015943">
    <property type="entry name" value="WD40/YVTN_repeat-like_dom_sf"/>
</dbReference>
<gene>
    <name evidence="2" type="ORF">SAMN05661044_04617</name>
</gene>
<dbReference type="Gene3D" id="2.130.10.10">
    <property type="entry name" value="YVTN repeat-like/Quinoprotein amine dehydrogenase"/>
    <property type="match status" value="1"/>
</dbReference>
<sequence length="434" mass="49075">MLVSFSKCSKKNENTPPSPPPEKPKPIKLALIDHTNGETPFSDSIYLTFSKKIKVNYIKSNYQYCITDDMGISYTSDSKGFKFKYSCAELGRTYPFEYSVTDEEGNTLTNKINIDFFTNRIQFDGFSVLNTILSPDNKHIWLTLTNIEDVNRFVSLSTDSLKVEFDIPVPDASKDISYNPYNGFIYISSFYHPQIFVFDPIAKKLVKTITLNILPEDNETYPAIFPADIRFTKNGFGIVNLNSEGSAGINWKIIDSTKEDTIYYGSEKDGTYASIGQACLINDSTQIMGYSGYLRKIVVIDQVSRDIIKTFESPIPVTYTPYFKVSTKNNNVMVYGNGVAFMNTKSNAVHNHHNEGFFPWDFSYRSNEPNHIFGMENQHVILFNYLNGNKILSYPLGITPTFTYMTSDGKSLACAGIEGVYLFSEKMFTGGSDR</sequence>
<feature type="region of interest" description="Disordered" evidence="1">
    <location>
        <begin position="1"/>
        <end position="25"/>
    </location>
</feature>
<evidence type="ECO:0000313" key="3">
    <source>
        <dbReference type="Proteomes" id="UP000199421"/>
    </source>
</evidence>
<reference evidence="3" key="1">
    <citation type="submission" date="2016-10" db="EMBL/GenBank/DDBJ databases">
        <authorList>
            <person name="Varghese N."/>
            <person name="Submissions S."/>
        </authorList>
    </citation>
    <scope>NUCLEOTIDE SEQUENCE [LARGE SCALE GENOMIC DNA]</scope>
    <source>
        <strain evidence="3">DSM 18733</strain>
    </source>
</reference>
<dbReference type="InterPro" id="IPR011044">
    <property type="entry name" value="Quino_amine_DH_bsu"/>
</dbReference>
<accession>A0A1H7WQR2</accession>
<dbReference type="STRING" id="407022.SAMN05661044_04617"/>
<dbReference type="AlphaFoldDB" id="A0A1H7WQR2"/>
<dbReference type="EMBL" id="FOAF01000009">
    <property type="protein sequence ID" value="SEM23773.1"/>
    <property type="molecule type" value="Genomic_DNA"/>
</dbReference>
<proteinExistence type="predicted"/>
<evidence type="ECO:0000313" key="2">
    <source>
        <dbReference type="EMBL" id="SEM23773.1"/>
    </source>
</evidence>
<name>A0A1H7WQR2_OLID1</name>
<organism evidence="2 3">
    <name type="scientific">Olivibacter domesticus</name>
    <name type="common">Pseudosphingobacterium domesticum</name>
    <dbReference type="NCBI Taxonomy" id="407022"/>
    <lineage>
        <taxon>Bacteria</taxon>
        <taxon>Pseudomonadati</taxon>
        <taxon>Bacteroidota</taxon>
        <taxon>Sphingobacteriia</taxon>
        <taxon>Sphingobacteriales</taxon>
        <taxon>Sphingobacteriaceae</taxon>
        <taxon>Olivibacter</taxon>
    </lineage>
</organism>
<keyword evidence="3" id="KW-1185">Reference proteome</keyword>
<protein>
    <recommendedName>
        <fullName evidence="4">SbsA Ig-like domain-containing protein</fullName>
    </recommendedName>
</protein>
<dbReference type="Proteomes" id="UP000199421">
    <property type="component" value="Unassembled WGS sequence"/>
</dbReference>